<feature type="compositionally biased region" description="Low complexity" evidence="1">
    <location>
        <begin position="680"/>
        <end position="691"/>
    </location>
</feature>
<evidence type="ECO:0000256" key="1">
    <source>
        <dbReference type="SAM" id="MobiDB-lite"/>
    </source>
</evidence>
<feature type="region of interest" description="Disordered" evidence="1">
    <location>
        <begin position="627"/>
        <end position="657"/>
    </location>
</feature>
<evidence type="ECO:0000313" key="2">
    <source>
        <dbReference type="EMBL" id="QHT15573.1"/>
    </source>
</evidence>
<feature type="region of interest" description="Disordered" evidence="1">
    <location>
        <begin position="680"/>
        <end position="702"/>
    </location>
</feature>
<sequence>MSSGLEDISQLLRPRPLEGLRRPAPVSCRIWMGGTKFETLDLGSKSVYSFDTLDTIKQLISRKLKNQDKAARYLPKFLFVGIPKGTNFLPLDYNWVAPGSANPNQAIQLPSPLVSVSKNIPEFTTRSGAFPPLSSMPRGRTILEDVFPLLEIPELYVFPLHTMLSGWQGVTPLSEGDWNSHFAAYFPLIPLKGPYTASESDITFGKTMYSHLETRLKRLQLIDEYLESGEPLPPINVTGVYQLKLQLQKLKGQFDGCESLFYRVPVTDRRPFTRLLPTGASPITKVLVKGVIPIPAQDNPEVITQWSKEIAPVIGQDYLTVKYVHRDAVGTIPPIYGTIGINADGTANLLLQPPKNVKRLDPYTDFRNFGPILKDVLDVFPYRPADFQLKEVALQFQLIKEASAPAITRTKLRQRLKFFSSFFQEIGVPEKAAFVQPPILALRFKAVSSYATQDRIFAYISQYSTAKSVEGAGIDPKLLQNLQEEFDLNPREAEQKFIQWLKERDPVTLAVPETGEFIESYNAGTDIYVYRQPPNYKFEVFRIDSYSSFQLIYSLLGMLFSDEEGLFTVSDGAAATFQKQESTLEASALAEEAGETKKPTAFSRGSVAATAIAISLPASRGIGTAAASAAMEDLLEDEEEEEEGETPSITTGDGKSYTPATLPAASIAVASATSASASAAAAKPSTKSIAKPVAKPTGKPVASATSKLVANADEERLINPSGWFLQKLQELDGSLFGYVADPPGSDNYGRMCAAQAGRHPVGLRKDQMDRMIEEYEPEVASGKVFFSIYPLGPDDEEYDPPPRAYNVSITRYGSDPLSQNHYFCPALFCLYDYIMILESDFAGTKWRPSSGKTGAKPPDSCPFCGGKLIGEKQKKPILGYTVVRRKLKPSGTEAHLHIGFLRSSTHPEKDDLGNRFALPCCFVPPKILSITDKEYHRFKTEARAETVKKSKALLASEEGEGEEEELEGEGELEGELEDEELEDEEESVAGTVVSAAVSRTVKASQHAAIPYSVYFEQIAHRDTYVLLADKHPIDEPGKIAILPAPFDKYFNQNSENIIIKEAIRRQVRAASDGFLRIGTEIGRLERVEGGSGTQPTEALFGVLAPLLLQHSIEEVRKRIEEKVTVPMFIAANFGNLVNEFYNPTDPVEIYIKDQGNFMDNMDSPVVTTYLKSWAADHLNMPVDDNIYAIRRIHNSYNRFLEFLNDKTQRKEIRHFSSFLAEPGILTRNGLQLIVLEWNPVSTKGEEAVAQEDVKVRCMPYGYSADRHENTDFAFVWRDGRGYYELMVHTHNEPKKGAKVAIHEYEIRWKRENEGSWPPIVTQRINEFTTQCVSNYRTVYTPQRGVDSLAMVPLSQAILKIKRQAAGLVRDAYNHAVCVLYPLKAGKLTRDSALVAIPIVDDGWIPRMDNKYNVYLDMENFTPAPVDLLIAYYKANLEDIFSLYEGYQVKNVVVKRSDKKVCAIQLANDLFVRASAPSKGTDIAGLGYPVIEVDRMEWTINTQLSKPCGSEADIRMESTTAKMEELYQQYRYMFSNWIAGPQAATGRTLLQEILFQGGLPDYEKRKRLEIVFGSLLRRWLVPDAEPWELPETFLRKDCRVLDEASCTGSCAWKKGEGRCGLHVDATVTIGTDKKVDRVVSTPDLFSYRLMDELIRFPQRRKELRSLGVKKLRAITGPIRTGDQYIIPENSTTWINLLRMDWMPKDVPKFYEEMASETTAEEPVKGPVLPADLAALLGPNPYKLWTAKDDASLAKVLSVPLTDLDIEPGTVTIPRPALEAYVDLAGTSVGIVDLATGSISFIRAKENQDRAIVIVYLADGFGLLTEKPGSPYVSVERMPATLVSKWDTVKTVKLVRKKVAPASVVSVSKASTVPAPSVATAAAATVPSSLGTTKPESAVPLSKVGDLFAVPETKESEESAVPPSLKASVAAPPSVKASAAAPPSVKVSSVVPASAKLVRKKPKALSTIQEASEKASLELLPSVAKVASVSSAYKPIGSEPLVSLKSSTYKPIGSEIPSLKQSVTPLSSAAPSKSVKAISEPVFSKAASLSLPPIPEPSIKASLSLPPPPEVSIKASAPTIESALAQSLKPQSTVVTVEPTPSKLSNVKQSIKPSLSLPPPPPKSLLPSTATLSVKAPSATLSAKPPSAPILPPEEEEEELLAVPNDEEEVVATKSVSKPATKSASKPAIVQRSRANSGNSVGSENYLKAFD</sequence>
<feature type="compositionally biased region" description="Polar residues" evidence="1">
    <location>
        <begin position="2191"/>
        <end position="2201"/>
    </location>
</feature>
<name>A0A6C0DGE4_9ZZZZ</name>
<feature type="region of interest" description="Disordered" evidence="1">
    <location>
        <begin position="952"/>
        <end position="974"/>
    </location>
</feature>
<dbReference type="EMBL" id="MN739613">
    <property type="protein sequence ID" value="QHT15573.1"/>
    <property type="molecule type" value="Genomic_DNA"/>
</dbReference>
<reference evidence="2" key="1">
    <citation type="journal article" date="2020" name="Nature">
        <title>Giant virus diversity and host interactions through global metagenomics.</title>
        <authorList>
            <person name="Schulz F."/>
            <person name="Roux S."/>
            <person name="Paez-Espino D."/>
            <person name="Jungbluth S."/>
            <person name="Walsh D.A."/>
            <person name="Denef V.J."/>
            <person name="McMahon K.D."/>
            <person name="Konstantinidis K.T."/>
            <person name="Eloe-Fadrosh E.A."/>
            <person name="Kyrpides N.C."/>
            <person name="Woyke T."/>
        </authorList>
    </citation>
    <scope>NUCLEOTIDE SEQUENCE</scope>
    <source>
        <strain evidence="2">GVMAG-M-3300023174-176</strain>
    </source>
</reference>
<protein>
    <submittedName>
        <fullName evidence="2">Uncharacterized protein</fullName>
    </submittedName>
</protein>
<feature type="compositionally biased region" description="Polar residues" evidence="1">
    <location>
        <begin position="2100"/>
        <end position="2109"/>
    </location>
</feature>
<feature type="region of interest" description="Disordered" evidence="1">
    <location>
        <begin position="2083"/>
        <end position="2209"/>
    </location>
</feature>
<proteinExistence type="predicted"/>
<feature type="compositionally biased region" description="Polar residues" evidence="1">
    <location>
        <begin position="2172"/>
        <end position="2182"/>
    </location>
</feature>
<feature type="compositionally biased region" description="Acidic residues" evidence="1">
    <location>
        <begin position="633"/>
        <end position="645"/>
    </location>
</feature>
<feature type="compositionally biased region" description="Acidic residues" evidence="1">
    <location>
        <begin position="957"/>
        <end position="974"/>
    </location>
</feature>
<feature type="compositionally biased region" description="Acidic residues" evidence="1">
    <location>
        <begin position="2151"/>
        <end position="2168"/>
    </location>
</feature>
<organism evidence="2">
    <name type="scientific">viral metagenome</name>
    <dbReference type="NCBI Taxonomy" id="1070528"/>
    <lineage>
        <taxon>unclassified sequences</taxon>
        <taxon>metagenomes</taxon>
        <taxon>organismal metagenomes</taxon>
    </lineage>
</organism>
<accession>A0A6C0DGE4</accession>
<feature type="compositionally biased region" description="Polar residues" evidence="1">
    <location>
        <begin position="2083"/>
        <end position="2093"/>
    </location>
</feature>